<evidence type="ECO:0000313" key="1">
    <source>
        <dbReference type="EMBL" id="QPS83546.1"/>
    </source>
</evidence>
<sequence length="242" mass="27657">MTTSPTPSEAERLASNLEHEWTSVADMLKAAAALRQQQTEIEAMRETLEFVERWAVHHASKPHMTAELALGSIQHHPEIRAITERYSDGKRPDTFDPYARIAEMEEKLVAEARATAEHKLRADQLAQQHRMQAQMHAQATQQLAELEASKNARIHKLEMDALDLASENSILKRAETDELEARKPLPLSNDDRLRLRSDVARAIWDVMREHEDRCDHALEDVEPKHQVWDCADAAIRAMKDKP</sequence>
<accession>A0A7T2YXQ7</accession>
<dbReference type="Proteomes" id="UP000595064">
    <property type="component" value="Chromosome"/>
</dbReference>
<evidence type="ECO:0000313" key="2">
    <source>
        <dbReference type="Proteomes" id="UP000595064"/>
    </source>
</evidence>
<gene>
    <name evidence="1" type="ORF">I6G47_10965</name>
</gene>
<dbReference type="AlphaFoldDB" id="A0A7T2YXQ7"/>
<dbReference type="EMBL" id="CP065748">
    <property type="protein sequence ID" value="QPS83546.1"/>
    <property type="molecule type" value="Genomic_DNA"/>
</dbReference>
<dbReference type="KEGG" id="dla:I6G47_10965"/>
<reference evidence="1 2" key="1">
    <citation type="submission" date="2020-12" db="EMBL/GenBank/DDBJ databases">
        <title>FDA dAtabase for Regulatory Grade micrObial Sequences (FDA-ARGOS): Supporting development and validation of Infectious Disease Dx tests.</title>
        <authorList>
            <person name="Sproer C."/>
            <person name="Gronow S."/>
            <person name="Severitt S."/>
            <person name="Schroder I."/>
            <person name="Tallon L."/>
            <person name="Sadzewicz L."/>
            <person name="Zhao X."/>
            <person name="Boylan J."/>
            <person name="Ott S."/>
            <person name="Bowen H."/>
            <person name="Vavikolanu K."/>
            <person name="Mehta A."/>
            <person name="Aluvathingal J."/>
            <person name="Nadendla S."/>
            <person name="Lowell S."/>
            <person name="Myers T."/>
            <person name="Yan Y."/>
            <person name="Sichtig H."/>
        </authorList>
    </citation>
    <scope>NUCLEOTIDE SEQUENCE [LARGE SCALE GENOMIC DNA]</scope>
    <source>
        <strain evidence="1 2">FDAARGOS_890</strain>
    </source>
</reference>
<protein>
    <submittedName>
        <fullName evidence="1">Uncharacterized protein</fullName>
    </submittedName>
</protein>
<proteinExistence type="predicted"/>
<keyword evidence="2" id="KW-1185">Reference proteome</keyword>
<name>A0A7T2YXQ7_9BURK</name>
<organism evidence="1 2">
    <name type="scientific">Delftia lacustris</name>
    <dbReference type="NCBI Taxonomy" id="558537"/>
    <lineage>
        <taxon>Bacteria</taxon>
        <taxon>Pseudomonadati</taxon>
        <taxon>Pseudomonadota</taxon>
        <taxon>Betaproteobacteria</taxon>
        <taxon>Burkholderiales</taxon>
        <taxon>Comamonadaceae</taxon>
        <taxon>Delftia</taxon>
    </lineage>
</organism>
<dbReference type="RefSeq" id="WP_016454432.1">
    <property type="nucleotide sequence ID" value="NZ_CP065748.1"/>
</dbReference>